<evidence type="ECO:0000313" key="2">
    <source>
        <dbReference type="EMBL" id="KAA5406441.1"/>
    </source>
</evidence>
<reference evidence="5 6" key="1">
    <citation type="journal article" date="2019" name="Nat. Med.">
        <title>A library of human gut bacterial isolates paired with longitudinal multiomics data enables mechanistic microbiome research.</title>
        <authorList>
            <person name="Poyet M."/>
            <person name="Groussin M."/>
            <person name="Gibbons S.M."/>
            <person name="Avila-Pacheco J."/>
            <person name="Jiang X."/>
            <person name="Kearney S.M."/>
            <person name="Perrotta A.R."/>
            <person name="Berdy B."/>
            <person name="Zhao S."/>
            <person name="Lieberman T.D."/>
            <person name="Swanson P.K."/>
            <person name="Smith M."/>
            <person name="Roesemann S."/>
            <person name="Alexander J.E."/>
            <person name="Rich S.A."/>
            <person name="Livny J."/>
            <person name="Vlamakis H."/>
            <person name="Clish C."/>
            <person name="Bullock K."/>
            <person name="Deik A."/>
            <person name="Scott J."/>
            <person name="Pierce K.A."/>
            <person name="Xavier R.J."/>
            <person name="Alm E.J."/>
        </authorList>
    </citation>
    <scope>NUCLEOTIDE SEQUENCE [LARGE SCALE GENOMIC DNA]</scope>
    <source>
        <strain evidence="1 6">BIOML-A1</strain>
        <strain evidence="2 5">BIOML-A4</strain>
    </source>
</reference>
<accession>A0A4V1YX91</accession>
<gene>
    <name evidence="2" type="ORF">F2Y51_06180</name>
    <name evidence="1" type="ORF">F2Y58_05560</name>
    <name evidence="3" type="ORF">FSA04_14305</name>
</gene>
<evidence type="ECO:0000313" key="6">
    <source>
        <dbReference type="Proteomes" id="UP000481616"/>
    </source>
</evidence>
<dbReference type="KEGG" id="bdo:EL88_22940"/>
<reference evidence="3 4" key="2">
    <citation type="submission" date="2019-07" db="EMBL/GenBank/DDBJ databases">
        <title>Genome sequencing of Bacteroides dorei iSURF_12.</title>
        <authorList>
            <person name="Sevigny J.L."/>
            <person name="Ruoff K.L."/>
            <person name="Price C.E."/>
            <person name="Valls R.A."/>
            <person name="O'Toole G.A."/>
        </authorList>
    </citation>
    <scope>NUCLEOTIDE SEQUENCE [LARGE SCALE GENOMIC DNA]</scope>
    <source>
        <strain evidence="3 4">ANK132K_1B</strain>
    </source>
</reference>
<dbReference type="EMBL" id="VVYY01000004">
    <property type="protein sequence ID" value="KAA5399593.1"/>
    <property type="molecule type" value="Genomic_DNA"/>
</dbReference>
<dbReference type="InterPro" id="IPR027417">
    <property type="entry name" value="P-loop_NTPase"/>
</dbReference>
<sequence>MKVILLVGAPRCGKTQLALQMCENKRSVFYDVRSSSLKSFLEHIDTNVDVMVFDDIPEWQLQYYEALVRGDYFQGDFTVVLTTNYFPEWVTKYPDVLVLDEIGIKKNGSSVIAKVRNYEKC</sequence>
<evidence type="ECO:0000313" key="3">
    <source>
        <dbReference type="EMBL" id="TWV69602.1"/>
    </source>
</evidence>
<evidence type="ECO:0000313" key="5">
    <source>
        <dbReference type="Proteomes" id="UP000441162"/>
    </source>
</evidence>
<organism evidence="3 4">
    <name type="scientific">Phocaeicola dorei</name>
    <dbReference type="NCBI Taxonomy" id="357276"/>
    <lineage>
        <taxon>Bacteria</taxon>
        <taxon>Pseudomonadati</taxon>
        <taxon>Bacteroidota</taxon>
        <taxon>Bacteroidia</taxon>
        <taxon>Bacteroidales</taxon>
        <taxon>Bacteroidaceae</taxon>
        <taxon>Phocaeicola</taxon>
    </lineage>
</organism>
<proteinExistence type="predicted"/>
<name>A0A4V1YX91_9BACT</name>
<dbReference type="SUPFAM" id="SSF52540">
    <property type="entry name" value="P-loop containing nucleoside triphosphate hydrolases"/>
    <property type="match status" value="1"/>
</dbReference>
<dbReference type="Proteomes" id="UP000315833">
    <property type="component" value="Unassembled WGS sequence"/>
</dbReference>
<dbReference type="Proteomes" id="UP000481616">
    <property type="component" value="Unassembled WGS sequence"/>
</dbReference>
<dbReference type="Gene3D" id="3.40.50.300">
    <property type="entry name" value="P-loop containing nucleotide triphosphate hydrolases"/>
    <property type="match status" value="1"/>
</dbReference>
<dbReference type="EMBL" id="VVZA01000004">
    <property type="protein sequence ID" value="KAA5406441.1"/>
    <property type="molecule type" value="Genomic_DNA"/>
</dbReference>
<dbReference type="RefSeq" id="WP_007848368.1">
    <property type="nucleotide sequence ID" value="NZ_CAXSLT010000002.1"/>
</dbReference>
<dbReference type="AlphaFoldDB" id="A0A4V1YX91"/>
<dbReference type="Proteomes" id="UP000441162">
    <property type="component" value="Unassembled WGS sequence"/>
</dbReference>
<protein>
    <recommendedName>
        <fullName evidence="7">ATP-binding protein</fullName>
    </recommendedName>
</protein>
<evidence type="ECO:0000313" key="4">
    <source>
        <dbReference type="Proteomes" id="UP000315833"/>
    </source>
</evidence>
<evidence type="ECO:0000313" key="1">
    <source>
        <dbReference type="EMBL" id="KAA5399593.1"/>
    </source>
</evidence>
<evidence type="ECO:0008006" key="7">
    <source>
        <dbReference type="Google" id="ProtNLM"/>
    </source>
</evidence>
<dbReference type="EMBL" id="VOIF01000017">
    <property type="protein sequence ID" value="TWV69602.1"/>
    <property type="molecule type" value="Genomic_DNA"/>
</dbReference>
<comment type="caution">
    <text evidence="3">The sequence shown here is derived from an EMBL/GenBank/DDBJ whole genome shotgun (WGS) entry which is preliminary data.</text>
</comment>